<evidence type="ECO:0000313" key="10">
    <source>
        <dbReference type="Proteomes" id="UP000572817"/>
    </source>
</evidence>
<dbReference type="Gene3D" id="3.40.640.10">
    <property type="entry name" value="Type I PLP-dependent aspartate aminotransferase-like (Major domain)"/>
    <property type="match status" value="1"/>
</dbReference>
<keyword evidence="6" id="KW-0663">Pyridoxal phosphate</keyword>
<dbReference type="AlphaFoldDB" id="A0A8H4N6C5"/>
<comment type="subunit">
    <text evidence="3 7">Homodimer.</text>
</comment>
<dbReference type="InterPro" id="IPR015422">
    <property type="entry name" value="PyrdxlP-dep_Trfase_small"/>
</dbReference>
<evidence type="ECO:0000256" key="5">
    <source>
        <dbReference type="ARBA" id="ARBA00022679"/>
    </source>
</evidence>
<dbReference type="GO" id="GO:0006532">
    <property type="term" value="P:aspartate biosynthetic process"/>
    <property type="evidence" value="ECO:0007669"/>
    <property type="project" value="TreeGrafter"/>
</dbReference>
<dbReference type="InterPro" id="IPR004839">
    <property type="entry name" value="Aminotransferase_I/II_large"/>
</dbReference>
<dbReference type="NCBIfam" id="NF006719">
    <property type="entry name" value="PRK09257.1"/>
    <property type="match status" value="1"/>
</dbReference>
<organism evidence="9 10">
    <name type="scientific">Botryosphaeria dothidea</name>
    <dbReference type="NCBI Taxonomy" id="55169"/>
    <lineage>
        <taxon>Eukaryota</taxon>
        <taxon>Fungi</taxon>
        <taxon>Dikarya</taxon>
        <taxon>Ascomycota</taxon>
        <taxon>Pezizomycotina</taxon>
        <taxon>Dothideomycetes</taxon>
        <taxon>Dothideomycetes incertae sedis</taxon>
        <taxon>Botryosphaeriales</taxon>
        <taxon>Botryosphaeriaceae</taxon>
        <taxon>Botryosphaeria</taxon>
    </lineage>
</organism>
<evidence type="ECO:0000256" key="7">
    <source>
        <dbReference type="RuleBase" id="RU000480"/>
    </source>
</evidence>
<dbReference type="Gene3D" id="3.90.1150.10">
    <property type="entry name" value="Aspartate Aminotransferase, domain 1"/>
    <property type="match status" value="1"/>
</dbReference>
<evidence type="ECO:0000256" key="1">
    <source>
        <dbReference type="ARBA" id="ARBA00001933"/>
    </source>
</evidence>
<dbReference type="EMBL" id="WWBZ02000022">
    <property type="protein sequence ID" value="KAF4307556.1"/>
    <property type="molecule type" value="Genomic_DNA"/>
</dbReference>
<gene>
    <name evidence="9" type="ORF">GTA08_BOTSDO04420</name>
</gene>
<keyword evidence="4 7" id="KW-0032">Aminotransferase</keyword>
<dbReference type="InterPro" id="IPR004838">
    <property type="entry name" value="NHTrfase_class1_PyrdxlP-BS"/>
</dbReference>
<dbReference type="Pfam" id="PF00155">
    <property type="entry name" value="Aminotran_1_2"/>
    <property type="match status" value="1"/>
</dbReference>
<dbReference type="EC" id="2.6.1.1" evidence="7"/>
<dbReference type="SUPFAM" id="SSF53383">
    <property type="entry name" value="PLP-dependent transferases"/>
    <property type="match status" value="1"/>
</dbReference>
<comment type="cofactor">
    <cofactor evidence="1">
        <name>pyridoxal 5'-phosphate</name>
        <dbReference type="ChEBI" id="CHEBI:597326"/>
    </cofactor>
</comment>
<keyword evidence="10" id="KW-1185">Reference proteome</keyword>
<comment type="miscellaneous">
    <text evidence="7">In eukaryotes there are cytoplasmic, mitochondrial and chloroplastic isozymes.</text>
</comment>
<dbReference type="GO" id="GO:0005829">
    <property type="term" value="C:cytosol"/>
    <property type="evidence" value="ECO:0007669"/>
    <property type="project" value="TreeGrafter"/>
</dbReference>
<comment type="similarity">
    <text evidence="2">Belongs to the class-I pyridoxal-phosphate-dependent aminotransferase family.</text>
</comment>
<evidence type="ECO:0000259" key="8">
    <source>
        <dbReference type="Pfam" id="PF00155"/>
    </source>
</evidence>
<dbReference type="OrthoDB" id="6752799at2759"/>
<evidence type="ECO:0000256" key="3">
    <source>
        <dbReference type="ARBA" id="ARBA00011738"/>
    </source>
</evidence>
<evidence type="ECO:0000256" key="4">
    <source>
        <dbReference type="ARBA" id="ARBA00022576"/>
    </source>
</evidence>
<name>A0A8H4N6C5_9PEZI</name>
<dbReference type="InterPro" id="IPR000796">
    <property type="entry name" value="Asp_trans"/>
</dbReference>
<dbReference type="PROSITE" id="PS00105">
    <property type="entry name" value="AA_TRANSFER_CLASS_1"/>
    <property type="match status" value="1"/>
</dbReference>
<dbReference type="GO" id="GO:0004069">
    <property type="term" value="F:L-aspartate:2-oxoglutarate aminotransferase activity"/>
    <property type="evidence" value="ECO:0007669"/>
    <property type="project" value="UniProtKB-EC"/>
</dbReference>
<dbReference type="GO" id="GO:0030170">
    <property type="term" value="F:pyridoxal phosphate binding"/>
    <property type="evidence" value="ECO:0007669"/>
    <property type="project" value="InterPro"/>
</dbReference>
<reference evidence="9" key="1">
    <citation type="submission" date="2020-04" db="EMBL/GenBank/DDBJ databases">
        <title>Genome Assembly and Annotation of Botryosphaeria dothidea sdau 11-99, a Latent Pathogen of Apple Fruit Ring Rot in China.</title>
        <authorList>
            <person name="Yu C."/>
            <person name="Diao Y."/>
            <person name="Lu Q."/>
            <person name="Zhao J."/>
            <person name="Cui S."/>
            <person name="Peng C."/>
            <person name="He B."/>
            <person name="Liu H."/>
        </authorList>
    </citation>
    <scope>NUCLEOTIDE SEQUENCE [LARGE SCALE GENOMIC DNA]</scope>
    <source>
        <strain evidence="9">Sdau11-99</strain>
    </source>
</reference>
<dbReference type="PANTHER" id="PTHR11879:SF55">
    <property type="entry name" value="GLUTAMATE OXALOACETATE TRANSAMINASE 1, ISOFORM B"/>
    <property type="match status" value="1"/>
</dbReference>
<dbReference type="PANTHER" id="PTHR11879">
    <property type="entry name" value="ASPARTATE AMINOTRANSFERASE"/>
    <property type="match status" value="1"/>
</dbReference>
<proteinExistence type="inferred from homology"/>
<dbReference type="PRINTS" id="PR00799">
    <property type="entry name" value="TRANSAMINASE"/>
</dbReference>
<evidence type="ECO:0000256" key="6">
    <source>
        <dbReference type="ARBA" id="ARBA00022898"/>
    </source>
</evidence>
<comment type="catalytic activity">
    <reaction evidence="7">
        <text>L-aspartate + 2-oxoglutarate = oxaloacetate + L-glutamate</text>
        <dbReference type="Rhea" id="RHEA:21824"/>
        <dbReference type="ChEBI" id="CHEBI:16452"/>
        <dbReference type="ChEBI" id="CHEBI:16810"/>
        <dbReference type="ChEBI" id="CHEBI:29985"/>
        <dbReference type="ChEBI" id="CHEBI:29991"/>
        <dbReference type="EC" id="2.6.1.1"/>
    </reaction>
</comment>
<comment type="caution">
    <text evidence="9">The sequence shown here is derived from an EMBL/GenBank/DDBJ whole genome shotgun (WGS) entry which is preliminary data.</text>
</comment>
<dbReference type="CDD" id="cd00609">
    <property type="entry name" value="AAT_like"/>
    <property type="match status" value="1"/>
</dbReference>
<sequence>MGSISENFVAFSDVPQGKPDAMNDLRLRLVADKSPNKIDLGAGVYRDTKGKYYELPVIRKAKEILAPLPADHDYGRNTGDPKFLRKAAEVMFGKDSEALNSGKIASAQTIAGSGACHTGAVFTSKFFATPNNSPPTAYIGTPAWNNYENIFPHAGIPISQYKYYDRATNTVDFASLLSTVRAAPPRSVFVLQGVCHNPTGLDLSRDQWLQVADALAAGGHLPFFDVAYQGFGEGIEEDGWAVREFVRRGFELVVAQSFSKNLGLYGERVGVVHVVTGDEAKARNVADQLRCFIRWDFSSPPRYPATLATTVLEIYWDEWQENLKEMRERLQWNRKTLHKFLTEELKTPGNWTHVLQENGLFSFLSLSPADVERLGSEFHIHLPSTGRINVAGLNESNVETVARAIDRVVRERSN</sequence>
<keyword evidence="5 7" id="KW-0808">Transferase</keyword>
<accession>A0A8H4N6C5</accession>
<dbReference type="InterPro" id="IPR015421">
    <property type="entry name" value="PyrdxlP-dep_Trfase_major"/>
</dbReference>
<dbReference type="Proteomes" id="UP000572817">
    <property type="component" value="Unassembled WGS sequence"/>
</dbReference>
<protein>
    <recommendedName>
        <fullName evidence="7">Aspartate aminotransferase</fullName>
        <ecNumber evidence="7">2.6.1.1</ecNumber>
    </recommendedName>
</protein>
<dbReference type="InterPro" id="IPR015424">
    <property type="entry name" value="PyrdxlP-dep_Trfase"/>
</dbReference>
<evidence type="ECO:0000313" key="9">
    <source>
        <dbReference type="EMBL" id="KAF4307556.1"/>
    </source>
</evidence>
<evidence type="ECO:0000256" key="2">
    <source>
        <dbReference type="ARBA" id="ARBA00007441"/>
    </source>
</evidence>
<feature type="domain" description="Aminotransferase class I/classII large" evidence="8">
    <location>
        <begin position="36"/>
        <end position="405"/>
    </location>
</feature>